<keyword evidence="2" id="KW-1185">Reference proteome</keyword>
<dbReference type="EMBL" id="JAVDYD010000001">
    <property type="protein sequence ID" value="MDR7336838.1"/>
    <property type="molecule type" value="Genomic_DNA"/>
</dbReference>
<dbReference type="InterPro" id="IPR058009">
    <property type="entry name" value="TTP_Phage_16"/>
</dbReference>
<evidence type="ECO:0000313" key="2">
    <source>
        <dbReference type="Proteomes" id="UP001183604"/>
    </source>
</evidence>
<dbReference type="Pfam" id="PF25595">
    <property type="entry name" value="Phage_TTP_16"/>
    <property type="match status" value="1"/>
</dbReference>
<proteinExistence type="predicted"/>
<reference evidence="1 2" key="1">
    <citation type="submission" date="2023-07" db="EMBL/GenBank/DDBJ databases">
        <title>Sequencing the genomes of 1000 actinobacteria strains.</title>
        <authorList>
            <person name="Klenk H.-P."/>
        </authorList>
    </citation>
    <scope>NUCLEOTIDE SEQUENCE [LARGE SCALE GENOMIC DNA]</scope>
    <source>
        <strain evidence="1 2">DSM 44724</strain>
    </source>
</reference>
<comment type="caution">
    <text evidence="1">The sequence shown here is derived from an EMBL/GenBank/DDBJ whole genome shotgun (WGS) entry which is preliminary data.</text>
</comment>
<evidence type="ECO:0008006" key="3">
    <source>
        <dbReference type="Google" id="ProtNLM"/>
    </source>
</evidence>
<gene>
    <name evidence="1" type="ORF">J2S69_000557</name>
</gene>
<evidence type="ECO:0000313" key="1">
    <source>
        <dbReference type="EMBL" id="MDR7336838.1"/>
    </source>
</evidence>
<accession>A0ABU2AJN8</accession>
<sequence>MPPAALTTSNRYIHPGTAVTYWIDTISTLASPTRVEINAGTDLTGEVADAPGWAVSANRVPAPDLKRKFTSRIAGRIDPEDSQFMFYADKATTDIRSLLSRGDQGFILIAHGGDTAGLLCDIYPVEVVAISKPLNVGGDPAQITVDFAITSEPAEDVALPA</sequence>
<dbReference type="Proteomes" id="UP001183604">
    <property type="component" value="Unassembled WGS sequence"/>
</dbReference>
<protein>
    <recommendedName>
        <fullName evidence="3">Phage tail protein</fullName>
    </recommendedName>
</protein>
<organism evidence="1 2">
    <name type="scientific">Glycomyces lechevalierae</name>
    <dbReference type="NCBI Taxonomy" id="256034"/>
    <lineage>
        <taxon>Bacteria</taxon>
        <taxon>Bacillati</taxon>
        <taxon>Actinomycetota</taxon>
        <taxon>Actinomycetes</taxon>
        <taxon>Glycomycetales</taxon>
        <taxon>Glycomycetaceae</taxon>
        <taxon>Glycomyces</taxon>
    </lineage>
</organism>
<dbReference type="RefSeq" id="WP_310283838.1">
    <property type="nucleotide sequence ID" value="NZ_BAAAOM010000002.1"/>
</dbReference>
<name>A0ABU2AJN8_9ACTN</name>